<dbReference type="Pfam" id="PF05739">
    <property type="entry name" value="SNARE"/>
    <property type="match status" value="1"/>
</dbReference>
<dbReference type="InterPro" id="IPR010989">
    <property type="entry name" value="SNARE"/>
</dbReference>
<accession>A0AAV8UPG0</accession>
<dbReference type="GO" id="GO:0006886">
    <property type="term" value="P:intracellular protein transport"/>
    <property type="evidence" value="ECO:0007669"/>
    <property type="project" value="InterPro"/>
</dbReference>
<feature type="compositionally biased region" description="Basic and acidic residues" evidence="8">
    <location>
        <begin position="143"/>
        <end position="154"/>
    </location>
</feature>
<evidence type="ECO:0000313" key="11">
    <source>
        <dbReference type="EMBL" id="KAJ8903022.1"/>
    </source>
</evidence>
<comment type="caution">
    <text evidence="11">The sequence shown here is derived from an EMBL/GenBank/DDBJ whole genome shotgun (WGS) entry which is preliminary data.</text>
</comment>
<dbReference type="InterPro" id="IPR000727">
    <property type="entry name" value="T_SNARE_dom"/>
</dbReference>
<feature type="region of interest" description="Disordered" evidence="8">
    <location>
        <begin position="143"/>
        <end position="210"/>
    </location>
</feature>
<evidence type="ECO:0000256" key="3">
    <source>
        <dbReference type="ARBA" id="ARBA00022448"/>
    </source>
</evidence>
<evidence type="ECO:0000256" key="6">
    <source>
        <dbReference type="ARBA" id="ARBA00023054"/>
    </source>
</evidence>
<dbReference type="SMART" id="SM00397">
    <property type="entry name" value="t_SNARE"/>
    <property type="match status" value="1"/>
</dbReference>
<dbReference type="GO" id="GO:0048278">
    <property type="term" value="P:vesicle docking"/>
    <property type="evidence" value="ECO:0007669"/>
    <property type="project" value="TreeGrafter"/>
</dbReference>
<dbReference type="PROSITE" id="PS50192">
    <property type="entry name" value="T_SNARE"/>
    <property type="match status" value="1"/>
</dbReference>
<evidence type="ECO:0000313" key="12">
    <source>
        <dbReference type="Proteomes" id="UP001157974"/>
    </source>
</evidence>
<comment type="similarity">
    <text evidence="2">Belongs to the syntaxin family.</text>
</comment>
<keyword evidence="12" id="KW-1185">Reference proteome</keyword>
<evidence type="ECO:0000256" key="9">
    <source>
        <dbReference type="SAM" id="Phobius"/>
    </source>
</evidence>
<evidence type="ECO:0000259" key="10">
    <source>
        <dbReference type="PROSITE" id="PS50192"/>
    </source>
</evidence>
<dbReference type="GO" id="GO:0000149">
    <property type="term" value="F:SNARE binding"/>
    <property type="evidence" value="ECO:0007669"/>
    <property type="project" value="TreeGrafter"/>
</dbReference>
<dbReference type="CDD" id="cd15844">
    <property type="entry name" value="SNARE_syntaxin5"/>
    <property type="match status" value="1"/>
</dbReference>
<dbReference type="PANTHER" id="PTHR19957">
    <property type="entry name" value="SYNTAXIN"/>
    <property type="match status" value="1"/>
</dbReference>
<evidence type="ECO:0000256" key="5">
    <source>
        <dbReference type="ARBA" id="ARBA00022989"/>
    </source>
</evidence>
<gene>
    <name evidence="11" type="ORF">NDN08_006338</name>
</gene>
<dbReference type="GO" id="GO:0031201">
    <property type="term" value="C:SNARE complex"/>
    <property type="evidence" value="ECO:0007669"/>
    <property type="project" value="TreeGrafter"/>
</dbReference>
<dbReference type="GO" id="GO:0005484">
    <property type="term" value="F:SNAP receptor activity"/>
    <property type="evidence" value="ECO:0007669"/>
    <property type="project" value="InterPro"/>
</dbReference>
<sequence length="314" mass="34882">MPGVSVRNRTSEFQSIIESVRATKAPSSALAVNKRQRAKSDFSKLAASIGRDIRNTSLKLEKLTSLAQRRTLFDDPTEEIQDLTFMVKQDIATLNGKLDELSHMREVNTNKQVSDHTSNVVNQLKTKLMSTTQDFKEVLKTRTDSLHAQQDRRSQFLGATKPSPKMAPVEPRRRQLPGAPKAPSGDSVAIDLGSDSLGAAERSSSGRRNNALSLSMMEARPDQGYQQARADAVQQVESTIVELGQIFNQLATMVAEQGEMVERIDANVEDAQMNVQAGHMQLMQYYNSLTSNRALILKVFATVLVFMFIWVLLV</sequence>
<organism evidence="11 12">
    <name type="scientific">Rhodosorus marinus</name>
    <dbReference type="NCBI Taxonomy" id="101924"/>
    <lineage>
        <taxon>Eukaryota</taxon>
        <taxon>Rhodophyta</taxon>
        <taxon>Stylonematophyceae</taxon>
        <taxon>Stylonematales</taxon>
        <taxon>Stylonemataceae</taxon>
        <taxon>Rhodosorus</taxon>
    </lineage>
</organism>
<proteinExistence type="inferred from homology"/>
<dbReference type="GO" id="GO:0000139">
    <property type="term" value="C:Golgi membrane"/>
    <property type="evidence" value="ECO:0007669"/>
    <property type="project" value="TreeGrafter"/>
</dbReference>
<keyword evidence="4 9" id="KW-0812">Transmembrane</keyword>
<feature type="transmembrane region" description="Helical" evidence="9">
    <location>
        <begin position="295"/>
        <end position="313"/>
    </location>
</feature>
<dbReference type="PROSITE" id="PS00914">
    <property type="entry name" value="SYNTAXIN"/>
    <property type="match status" value="1"/>
</dbReference>
<feature type="domain" description="T-SNARE coiled-coil homology" evidence="10">
    <location>
        <begin position="223"/>
        <end position="285"/>
    </location>
</feature>
<keyword evidence="6" id="KW-0175">Coiled coil</keyword>
<dbReference type="EMBL" id="JAMWBK010000008">
    <property type="protein sequence ID" value="KAJ8903022.1"/>
    <property type="molecule type" value="Genomic_DNA"/>
</dbReference>
<dbReference type="PANTHER" id="PTHR19957:SF3">
    <property type="entry name" value="SYNTAXIN-5"/>
    <property type="match status" value="1"/>
</dbReference>
<dbReference type="InterPro" id="IPR045242">
    <property type="entry name" value="Syntaxin"/>
</dbReference>
<evidence type="ECO:0000256" key="1">
    <source>
        <dbReference type="ARBA" id="ARBA00004211"/>
    </source>
</evidence>
<keyword evidence="7 9" id="KW-0472">Membrane</keyword>
<dbReference type="SUPFAM" id="SSF47661">
    <property type="entry name" value="t-snare proteins"/>
    <property type="match status" value="1"/>
</dbReference>
<name>A0AAV8UPG0_9RHOD</name>
<dbReference type="AlphaFoldDB" id="A0AAV8UPG0"/>
<keyword evidence="3" id="KW-0813">Transport</keyword>
<comment type="subcellular location">
    <subcellularLocation>
        <location evidence="1">Membrane</location>
        <topology evidence="1">Single-pass type IV membrane protein</topology>
    </subcellularLocation>
</comment>
<dbReference type="InterPro" id="IPR006012">
    <property type="entry name" value="Syntaxin/epimorphin_CS"/>
</dbReference>
<evidence type="ECO:0000256" key="4">
    <source>
        <dbReference type="ARBA" id="ARBA00022692"/>
    </source>
</evidence>
<dbReference type="GO" id="GO:0006906">
    <property type="term" value="P:vesicle fusion"/>
    <property type="evidence" value="ECO:0007669"/>
    <property type="project" value="TreeGrafter"/>
</dbReference>
<dbReference type="GO" id="GO:0006888">
    <property type="term" value="P:endoplasmic reticulum to Golgi vesicle-mediated transport"/>
    <property type="evidence" value="ECO:0007669"/>
    <property type="project" value="TreeGrafter"/>
</dbReference>
<dbReference type="InterPro" id="IPR021538">
    <property type="entry name" value="Syntaxin-5_N"/>
</dbReference>
<reference evidence="11 12" key="1">
    <citation type="journal article" date="2023" name="Nat. Commun.">
        <title>Origin of minicircular mitochondrial genomes in red algae.</title>
        <authorList>
            <person name="Lee Y."/>
            <person name="Cho C.H."/>
            <person name="Lee Y.M."/>
            <person name="Park S.I."/>
            <person name="Yang J.H."/>
            <person name="West J.A."/>
            <person name="Bhattacharya D."/>
            <person name="Yoon H.S."/>
        </authorList>
    </citation>
    <scope>NUCLEOTIDE SEQUENCE [LARGE SCALE GENOMIC DNA]</scope>
    <source>
        <strain evidence="11 12">CCMP1338</strain>
        <tissue evidence="11">Whole cell</tissue>
    </source>
</reference>
<dbReference type="Gene3D" id="1.20.58.70">
    <property type="match status" value="1"/>
</dbReference>
<evidence type="ECO:0000256" key="7">
    <source>
        <dbReference type="ARBA" id="ARBA00023136"/>
    </source>
</evidence>
<protein>
    <recommendedName>
        <fullName evidence="10">t-SNARE coiled-coil homology domain-containing protein</fullName>
    </recommendedName>
</protein>
<dbReference type="Proteomes" id="UP001157974">
    <property type="component" value="Unassembled WGS sequence"/>
</dbReference>
<dbReference type="Pfam" id="PF11416">
    <property type="entry name" value="Syntaxin-5_N"/>
    <property type="match status" value="1"/>
</dbReference>
<evidence type="ECO:0000256" key="2">
    <source>
        <dbReference type="ARBA" id="ARBA00009063"/>
    </source>
</evidence>
<evidence type="ECO:0000256" key="8">
    <source>
        <dbReference type="SAM" id="MobiDB-lite"/>
    </source>
</evidence>
<keyword evidence="5 9" id="KW-1133">Transmembrane helix</keyword>